<protein>
    <submittedName>
        <fullName evidence="2">Alpha/beta hydrolase</fullName>
    </submittedName>
</protein>
<accession>A0ABY5T257</accession>
<reference evidence="2" key="1">
    <citation type="submission" date="2022-02" db="EMBL/GenBank/DDBJ databases">
        <title>Qipengyuania spongiae sp. nov., isolated from marine sponge.</title>
        <authorList>
            <person name="Li Z."/>
            <person name="Zhang M."/>
        </authorList>
    </citation>
    <scope>NUCLEOTIDE SEQUENCE</scope>
    <source>
        <strain evidence="2">PHS-Z21</strain>
    </source>
</reference>
<feature type="chain" id="PRO_5046486703" evidence="1">
    <location>
        <begin position="26"/>
        <end position="275"/>
    </location>
</feature>
<gene>
    <name evidence="2" type="ORF">L1F33_00095</name>
</gene>
<keyword evidence="1" id="KW-0732">Signal</keyword>
<evidence type="ECO:0000313" key="3">
    <source>
        <dbReference type="Proteomes" id="UP001065265"/>
    </source>
</evidence>
<proteinExistence type="predicted"/>
<dbReference type="GO" id="GO:0016787">
    <property type="term" value="F:hydrolase activity"/>
    <property type="evidence" value="ECO:0007669"/>
    <property type="project" value="UniProtKB-KW"/>
</dbReference>
<feature type="signal peptide" evidence="1">
    <location>
        <begin position="1"/>
        <end position="25"/>
    </location>
</feature>
<evidence type="ECO:0000313" key="2">
    <source>
        <dbReference type="EMBL" id="UVI39408.1"/>
    </source>
</evidence>
<organism evidence="2 3">
    <name type="scientific">Qipengyuania spongiae</name>
    <dbReference type="NCBI Taxonomy" id="2909673"/>
    <lineage>
        <taxon>Bacteria</taxon>
        <taxon>Pseudomonadati</taxon>
        <taxon>Pseudomonadota</taxon>
        <taxon>Alphaproteobacteria</taxon>
        <taxon>Sphingomonadales</taxon>
        <taxon>Erythrobacteraceae</taxon>
        <taxon>Qipengyuania</taxon>
    </lineage>
</organism>
<dbReference type="EMBL" id="CP092471">
    <property type="protein sequence ID" value="UVI39408.1"/>
    <property type="molecule type" value="Genomic_DNA"/>
</dbReference>
<keyword evidence="2" id="KW-0378">Hydrolase</keyword>
<name>A0ABY5T257_9SPHN</name>
<dbReference type="Proteomes" id="UP001065265">
    <property type="component" value="Chromosome"/>
</dbReference>
<dbReference type="RefSeq" id="WP_265558731.1">
    <property type="nucleotide sequence ID" value="NZ_CP092471.1"/>
</dbReference>
<keyword evidence="3" id="KW-1185">Reference proteome</keyword>
<sequence>MSRISSLFAAIAALIAALTGAPAAAQGFALVSLPVIWIQPPTVLGPQDVIAAEIFEAPPLDLPLWRPETSETQRFVTTHRPRMATGVLQYGPFRVVDGGKAMLVGETDSDSPRWFEALLRDHPGLTRLEMVECPGTLDDRANMRLGRMIRAAGLATHVPAHGSVRSGAVELFLAGAVQTLEEGAEFAVHSWRDVEGREAADFAPDAPENRAYLDYYREMGMTSAQARAFYDFTNSVPHSDALWLEAEDMRPWLAPEVREEPVDETAPRIAYASLT</sequence>
<evidence type="ECO:0000256" key="1">
    <source>
        <dbReference type="SAM" id="SignalP"/>
    </source>
</evidence>